<evidence type="ECO:0000313" key="3">
    <source>
        <dbReference type="Proteomes" id="UP000324974"/>
    </source>
</evidence>
<evidence type="ECO:0000256" key="1">
    <source>
        <dbReference type="SAM" id="MobiDB-lite"/>
    </source>
</evidence>
<dbReference type="OrthoDB" id="3237351at2"/>
<protein>
    <submittedName>
        <fullName evidence="2">Uncharacterized protein</fullName>
    </submittedName>
</protein>
<proteinExistence type="predicted"/>
<dbReference type="AlphaFoldDB" id="A0A5C1ABM1"/>
<dbReference type="EMBL" id="CP042425">
    <property type="protein sequence ID" value="QEL16651.1"/>
    <property type="molecule type" value="Genomic_DNA"/>
</dbReference>
<dbReference type="Proteomes" id="UP000324974">
    <property type="component" value="Chromosome"/>
</dbReference>
<dbReference type="KEGG" id="lrs:PX52LOC_03612"/>
<reference evidence="3" key="1">
    <citation type="submission" date="2019-08" db="EMBL/GenBank/DDBJ databases">
        <title>Limnoglobus roseus gen. nov., sp. nov., a novel freshwater planctomycete with a giant genome from the family Gemmataceae.</title>
        <authorList>
            <person name="Kulichevskaya I.S."/>
            <person name="Naumoff D.G."/>
            <person name="Miroshnikov K."/>
            <person name="Ivanova A."/>
            <person name="Philippov D.A."/>
            <person name="Hakobyan A."/>
            <person name="Rijpstra I.C."/>
            <person name="Sinninghe Damste J.S."/>
            <person name="Liesack W."/>
            <person name="Dedysh S.N."/>
        </authorList>
    </citation>
    <scope>NUCLEOTIDE SEQUENCE [LARGE SCALE GENOMIC DNA]</scope>
    <source>
        <strain evidence="3">PX52</strain>
    </source>
</reference>
<evidence type="ECO:0000313" key="2">
    <source>
        <dbReference type="EMBL" id="QEL16651.1"/>
    </source>
</evidence>
<accession>A0A5C1ABM1</accession>
<name>A0A5C1ABM1_9BACT</name>
<dbReference type="RefSeq" id="WP_149111347.1">
    <property type="nucleotide sequence ID" value="NZ_CP042425.1"/>
</dbReference>
<keyword evidence="3" id="KW-1185">Reference proteome</keyword>
<organism evidence="2 3">
    <name type="scientific">Limnoglobus roseus</name>
    <dbReference type="NCBI Taxonomy" id="2598579"/>
    <lineage>
        <taxon>Bacteria</taxon>
        <taxon>Pseudomonadati</taxon>
        <taxon>Planctomycetota</taxon>
        <taxon>Planctomycetia</taxon>
        <taxon>Gemmatales</taxon>
        <taxon>Gemmataceae</taxon>
        <taxon>Limnoglobus</taxon>
    </lineage>
</organism>
<sequence>MFDPRAHSPSLGEYEPDDPTAVYPHLVFSIPLFLNMPFTRDPELDEGGESDPPAGDGRREPGTPPKSKRSTHKGDAQAKMPVVLLKHHNYAEDGGVTPDPINNNELARRAGVSTSTASKLFADVFEGHDKYKIMCRNVRKFALRLGVLAGDIPMQRYSEYRDDLNPERDDG</sequence>
<gene>
    <name evidence="2" type="ORF">PX52LOC_03612</name>
</gene>
<feature type="region of interest" description="Disordered" evidence="1">
    <location>
        <begin position="39"/>
        <end position="78"/>
    </location>
</feature>